<dbReference type="Proteomes" id="UP000478052">
    <property type="component" value="Unassembled WGS sequence"/>
</dbReference>
<keyword evidence="2" id="KW-1185">Reference proteome</keyword>
<dbReference type="OrthoDB" id="10068674at2759"/>
<evidence type="ECO:0000313" key="1">
    <source>
        <dbReference type="EMBL" id="KAF0758345.1"/>
    </source>
</evidence>
<comment type="caution">
    <text evidence="1">The sequence shown here is derived from an EMBL/GenBank/DDBJ whole genome shotgun (WGS) entry which is preliminary data.</text>
</comment>
<dbReference type="PANTHER" id="PTHR45913:SF22">
    <property type="entry name" value="SCAN BOX DOMAIN-CONTAINING PROTEIN"/>
    <property type="match status" value="1"/>
</dbReference>
<name>A0A6G0YLP8_APHCR</name>
<dbReference type="EMBL" id="VUJU01003326">
    <property type="protein sequence ID" value="KAF0758345.1"/>
    <property type="molecule type" value="Genomic_DNA"/>
</dbReference>
<dbReference type="AlphaFoldDB" id="A0A6G0YLP8"/>
<reference evidence="1 2" key="1">
    <citation type="submission" date="2019-08" db="EMBL/GenBank/DDBJ databases">
        <title>Whole genome of Aphis craccivora.</title>
        <authorList>
            <person name="Voronova N.V."/>
            <person name="Shulinski R.S."/>
            <person name="Bandarenka Y.V."/>
            <person name="Zhorov D.G."/>
            <person name="Warner D."/>
        </authorList>
    </citation>
    <scope>NUCLEOTIDE SEQUENCE [LARGE SCALE GENOMIC DNA]</scope>
    <source>
        <strain evidence="1">180601</strain>
        <tissue evidence="1">Whole Body</tissue>
    </source>
</reference>
<evidence type="ECO:0000313" key="2">
    <source>
        <dbReference type="Proteomes" id="UP000478052"/>
    </source>
</evidence>
<gene>
    <name evidence="1" type="ORF">FWK35_00011707</name>
</gene>
<accession>A0A6G0YLP8</accession>
<sequence>MNAKKKCRQYMETPPYLKYLKFGFIASPHNVQLPFCLICEKTFSNEAMQPSQLKEHLLKIHFDKLEKPLSFFQDLKIKKSVPLSNDTVSKRIDKMADDVEKKLVNSLRKSDFTLQIDESTVTDNKAILLAYVRFINNNKEFVEELLFAKSLITDTKGSSIFQMVNEYFTQKNIPLTNIIACATDGTPSTTGRHVEFIANLKKPFQVSLMFIVLFLLLFKKKLSGILHETLQYVIKSVNKIKASSLNDRLFRELCFDNDEEFERLLRHTAVRWLSKGKCLCRFFELFDSVIEFFDKIDPVLKDNLKQRKIEIGYLTDIFQKMNEVNLKLQGNNINFIKAKWVVSPLIAKFDLYKMDINRQELSQFPNLRACSDANGEIPVDKIKIFSDHILQLKNDMKSRFKDLLELQIPNWILDAIILQSVEDLEPDLQMEFIDLKHDCVTQIVFKQVGFELAWVKLKDKYPQLWRKLSCYFFPSRQRI</sequence>
<dbReference type="PANTHER" id="PTHR45913">
    <property type="entry name" value="EPM2A-INTERACTING PROTEIN 1"/>
    <property type="match status" value="1"/>
</dbReference>
<protein>
    <submittedName>
        <fullName evidence="1">SCAN domain-containing protein 3-like</fullName>
    </submittedName>
</protein>
<organism evidence="1 2">
    <name type="scientific">Aphis craccivora</name>
    <name type="common">Cowpea aphid</name>
    <dbReference type="NCBI Taxonomy" id="307492"/>
    <lineage>
        <taxon>Eukaryota</taxon>
        <taxon>Metazoa</taxon>
        <taxon>Ecdysozoa</taxon>
        <taxon>Arthropoda</taxon>
        <taxon>Hexapoda</taxon>
        <taxon>Insecta</taxon>
        <taxon>Pterygota</taxon>
        <taxon>Neoptera</taxon>
        <taxon>Paraneoptera</taxon>
        <taxon>Hemiptera</taxon>
        <taxon>Sternorrhyncha</taxon>
        <taxon>Aphidomorpha</taxon>
        <taxon>Aphidoidea</taxon>
        <taxon>Aphididae</taxon>
        <taxon>Aphidini</taxon>
        <taxon>Aphis</taxon>
        <taxon>Aphis</taxon>
    </lineage>
</organism>
<proteinExistence type="predicted"/>